<proteinExistence type="predicted"/>
<dbReference type="RefSeq" id="WP_229594918.1">
    <property type="nucleotide sequence ID" value="NZ_AP024485.1"/>
</dbReference>
<evidence type="ECO:0000313" key="1">
    <source>
        <dbReference type="EMBL" id="BCS87929.1"/>
    </source>
</evidence>
<reference evidence="1" key="1">
    <citation type="journal article" date="2022" name="Arch. Microbiol.">
        <title>Pseudodesulfovibrio sediminis sp. nov., a mesophilic and neutrophilic sulfate-reducing bacterium isolated from sediment of a brackish lake.</title>
        <authorList>
            <person name="Takahashi A."/>
            <person name="Kojima H."/>
            <person name="Watanabe M."/>
            <person name="Fukui M."/>
        </authorList>
    </citation>
    <scope>NUCLEOTIDE SEQUENCE</scope>
    <source>
        <strain evidence="1">SF6</strain>
    </source>
</reference>
<accession>A0ABM7P4U7</accession>
<dbReference type="Proteomes" id="UP001053296">
    <property type="component" value="Chromosome"/>
</dbReference>
<sequence length="98" mass="11138">MSCKPLIIKDVDVSSISNRNKRRVVELIPVIIDEYYPDFIFEDLDIQDIFALSLNLIPAAYAQTGSIIISNRISDYEINNKIRIAIERVLDNPTRGGN</sequence>
<protein>
    <recommendedName>
        <fullName evidence="3">Late competence development protein ComFB</fullName>
    </recommendedName>
</protein>
<evidence type="ECO:0000313" key="2">
    <source>
        <dbReference type="Proteomes" id="UP001053296"/>
    </source>
</evidence>
<dbReference type="EMBL" id="AP024485">
    <property type="protein sequence ID" value="BCS87929.1"/>
    <property type="molecule type" value="Genomic_DNA"/>
</dbReference>
<keyword evidence="2" id="KW-1185">Reference proteome</keyword>
<name>A0ABM7P4U7_9BACT</name>
<dbReference type="InterPro" id="IPR019657">
    <property type="entry name" value="ComFB"/>
</dbReference>
<organism evidence="1 2">
    <name type="scientific">Pseudodesulfovibrio sediminis</name>
    <dbReference type="NCBI Taxonomy" id="2810563"/>
    <lineage>
        <taxon>Bacteria</taxon>
        <taxon>Pseudomonadati</taxon>
        <taxon>Thermodesulfobacteriota</taxon>
        <taxon>Desulfovibrionia</taxon>
        <taxon>Desulfovibrionales</taxon>
        <taxon>Desulfovibrionaceae</taxon>
    </lineage>
</organism>
<gene>
    <name evidence="1" type="ORF">PSDVSF_11710</name>
</gene>
<dbReference type="Pfam" id="PF10719">
    <property type="entry name" value="ComFB"/>
    <property type="match status" value="1"/>
</dbReference>
<evidence type="ECO:0008006" key="3">
    <source>
        <dbReference type="Google" id="ProtNLM"/>
    </source>
</evidence>